<keyword evidence="3" id="KW-1185">Reference proteome</keyword>
<evidence type="ECO:0000313" key="3">
    <source>
        <dbReference type="Proteomes" id="UP001521150"/>
    </source>
</evidence>
<dbReference type="EMBL" id="JAJVCN010000002">
    <property type="protein sequence ID" value="MCE7005983.1"/>
    <property type="molecule type" value="Genomic_DNA"/>
</dbReference>
<evidence type="ECO:0000256" key="1">
    <source>
        <dbReference type="SAM" id="MobiDB-lite"/>
    </source>
</evidence>
<proteinExistence type="predicted"/>
<dbReference type="Proteomes" id="UP001521150">
    <property type="component" value="Unassembled WGS sequence"/>
</dbReference>
<feature type="region of interest" description="Disordered" evidence="1">
    <location>
        <begin position="24"/>
        <end position="49"/>
    </location>
</feature>
<protein>
    <submittedName>
        <fullName evidence="2">Uncharacterized protein</fullName>
    </submittedName>
</protein>
<name>A0ABS8ZG00_9PSEU</name>
<comment type="caution">
    <text evidence="2">The sequence shown here is derived from an EMBL/GenBank/DDBJ whole genome shotgun (WGS) entry which is preliminary data.</text>
</comment>
<evidence type="ECO:0000313" key="2">
    <source>
        <dbReference type="EMBL" id="MCE7005983.1"/>
    </source>
</evidence>
<sequence length="49" mass="5187">MTGATKARLAGRAGWREWLARQSRGWRAGRDGVSGWRDKAAAGGQGGMA</sequence>
<organism evidence="2 3">
    <name type="scientific">Kibdelosporangium philippinense</name>
    <dbReference type="NCBI Taxonomy" id="211113"/>
    <lineage>
        <taxon>Bacteria</taxon>
        <taxon>Bacillati</taxon>
        <taxon>Actinomycetota</taxon>
        <taxon>Actinomycetes</taxon>
        <taxon>Pseudonocardiales</taxon>
        <taxon>Pseudonocardiaceae</taxon>
        <taxon>Kibdelosporangium</taxon>
    </lineage>
</organism>
<gene>
    <name evidence="2" type="ORF">LWC34_24580</name>
</gene>
<dbReference type="RefSeq" id="WP_233727497.1">
    <property type="nucleotide sequence ID" value="NZ_JAJVCN010000002.1"/>
</dbReference>
<reference evidence="2 3" key="1">
    <citation type="submission" date="2021-12" db="EMBL/GenBank/DDBJ databases">
        <title>Genome sequence of Kibdelosporangium philippinense ATCC 49844.</title>
        <authorList>
            <person name="Fedorov E.A."/>
            <person name="Omeragic M."/>
            <person name="Shalygina K.F."/>
            <person name="Maclea K.S."/>
        </authorList>
    </citation>
    <scope>NUCLEOTIDE SEQUENCE [LARGE SCALE GENOMIC DNA]</scope>
    <source>
        <strain evidence="2 3">ATCC 49844</strain>
    </source>
</reference>
<accession>A0ABS8ZG00</accession>